<evidence type="ECO:0000313" key="1">
    <source>
        <dbReference type="EMBL" id="RZR74020.1"/>
    </source>
</evidence>
<accession>A0A445MID3</accession>
<dbReference type="EMBL" id="KV876086">
    <property type="protein sequence ID" value="RZR74020.1"/>
    <property type="molecule type" value="Genomic_DNA"/>
</dbReference>
<proteinExistence type="predicted"/>
<gene>
    <name evidence="1" type="ORF">BHM03_00031106</name>
</gene>
<name>A0A445MID3_ENSVE</name>
<dbReference type="Proteomes" id="UP000290560">
    <property type="component" value="Unassembled WGS sequence"/>
</dbReference>
<sequence>MEISPRCEKGLLAGKRVRASELEHQREVDEEDITRVTAKEKSREGTEGAALRVVVLLLAVGLQNTCGCRSWSCKLERRKRNKQWRKEGATFYFVQLENKRRVQFQQALLHHGPMLEAEEDELS</sequence>
<dbReference type="AlphaFoldDB" id="A0A445MID3"/>
<organism evidence="1">
    <name type="scientific">Ensete ventricosum</name>
    <name type="common">Abyssinian banana</name>
    <name type="synonym">Musa ensete</name>
    <dbReference type="NCBI Taxonomy" id="4639"/>
    <lineage>
        <taxon>Eukaryota</taxon>
        <taxon>Viridiplantae</taxon>
        <taxon>Streptophyta</taxon>
        <taxon>Embryophyta</taxon>
        <taxon>Tracheophyta</taxon>
        <taxon>Spermatophyta</taxon>
        <taxon>Magnoliopsida</taxon>
        <taxon>Liliopsida</taxon>
        <taxon>Zingiberales</taxon>
        <taxon>Musaceae</taxon>
        <taxon>Ensete</taxon>
    </lineage>
</organism>
<reference evidence="1" key="1">
    <citation type="journal article" date="2018" name="Data Brief">
        <title>Genome sequence data from 17 accessions of Ensete ventricosum, a staple food crop for millions in Ethiopia.</title>
        <authorList>
            <person name="Yemataw Z."/>
            <person name="Muzemil S."/>
            <person name="Ambachew D."/>
            <person name="Tripathi L."/>
            <person name="Tesfaye K."/>
            <person name="Chala A."/>
            <person name="Farbos A."/>
            <person name="O'Neill P."/>
            <person name="Moore K."/>
            <person name="Grant M."/>
            <person name="Studholme D.J."/>
        </authorList>
    </citation>
    <scope>NUCLEOTIDE SEQUENCE [LARGE SCALE GENOMIC DNA]</scope>
    <source>
        <tissue evidence="1">Leaf</tissue>
    </source>
</reference>
<protein>
    <submittedName>
        <fullName evidence="1">Uncharacterized protein</fullName>
    </submittedName>
</protein>